<dbReference type="RefSeq" id="WP_301663398.1">
    <property type="nucleotide sequence ID" value="NZ_VCYH01000003.1"/>
</dbReference>
<name>A0ABT8M8P6_9EURY</name>
<organism evidence="3 4">
    <name type="scientific">Methanoculleus frigidifontis</name>
    <dbReference type="NCBI Taxonomy" id="2584085"/>
    <lineage>
        <taxon>Archaea</taxon>
        <taxon>Methanobacteriati</taxon>
        <taxon>Methanobacteriota</taxon>
        <taxon>Stenosarchaea group</taxon>
        <taxon>Methanomicrobia</taxon>
        <taxon>Methanomicrobiales</taxon>
        <taxon>Methanomicrobiaceae</taxon>
        <taxon>Methanoculleus</taxon>
    </lineage>
</organism>
<feature type="region of interest" description="Disordered" evidence="1">
    <location>
        <begin position="796"/>
        <end position="827"/>
    </location>
</feature>
<keyword evidence="2" id="KW-1133">Transmembrane helix</keyword>
<dbReference type="Proteomes" id="UP001168338">
    <property type="component" value="Unassembled WGS sequence"/>
</dbReference>
<evidence type="ECO:0000313" key="4">
    <source>
        <dbReference type="Proteomes" id="UP001168338"/>
    </source>
</evidence>
<proteinExistence type="predicted"/>
<dbReference type="EMBL" id="VCYH01000003">
    <property type="protein sequence ID" value="MDN7024302.1"/>
    <property type="molecule type" value="Genomic_DNA"/>
</dbReference>
<sequence length="1032" mass="108266">MKSLHLALLLVVGLLAITPAASAATGTGTLYVTNASDVQQGSTATVSIYIANDFSPKIGAFNVEMYFDNTVVSVDSIQKYNASNSNTFADHILVNGFNAGGYDNGDLLLATVTLSALKNDGSQSELGMKLNTLSTVVPPGDILTAAIQNGTFTTLDEVDPVVSISTPTSVSSTFNIAGTITDVGGMGTATATLQNTTDTVQYNLPLTQTGASTYTFNTQVTWPIENGVDLIVTATDAAGRQGTDTQVINVVNVGFSDPSPTGYVNATPTQASAFMSQMNKGTVGMQFGTATSAPVPLAVDTSTDYAKGTIVGPLADNTYWVNASGTDNFGDPRSLNWTFTLDTTAPVITAFTISGDDGDGYVEAGETLTLNWNVAADPSFARVVLVDTTTGEELWSSNDISGTATTTITDGNRDLAFRAYDQALNSDSRTFHLYYNYMIWINSTKMGTISGIDTTYTAEMDISRTAISSVTLYNGRTVAVPSIGTLQRSVINVGQVTADTFVAVDNTANRTMQGTETYQNLWVYEPGATLDFLVQVPNAPKAAVLLFEANESYIEQMIDSGSRSVNYTELMKKTAYFFIDGGWTKITVRDDGTFIMDDYNGTAITNAGNISQTLRHPDNQVDLNAGYRLSAQGLKAIQLPAGDYALAAIAMDGDRLGALGAMPISVMESGDQGGISATSVQKGDSFTAQFTAPCERLGVMLIRDVTYDGTALIDAATIGTSTLQLNLTYNGIPATQKLIGNVYISPDAGAYVVANTNQATVNTSGLAAGTYDVYLIGQSSNGTVEAYGQYTVQITPPVTPTPTPTPYTPSGGGGGGGSSRSVTTYEGSATVSTSSSGIVTRSIAVVASDDSGKLTLNAGVRALDADGNPISTISIERTGDVPAAPAGALFSISGYVYECSPAGATFNPGLTLSATLSEEDWNRMIASGQVPTIKWFNAETNAWEDVPTTVNPTTRTVSATVTHFSTFAVVYTTGVLPTPTPTEVVTTSPTQVAPTTPAQPTEELPFMYIIIAIVAILIVAGAAFFYMEKKNQ</sequence>
<feature type="transmembrane region" description="Helical" evidence="2">
    <location>
        <begin position="1006"/>
        <end position="1027"/>
    </location>
</feature>
<evidence type="ECO:0000313" key="3">
    <source>
        <dbReference type="EMBL" id="MDN7024302.1"/>
    </source>
</evidence>
<evidence type="ECO:0000256" key="2">
    <source>
        <dbReference type="SAM" id="Phobius"/>
    </source>
</evidence>
<keyword evidence="2" id="KW-0472">Membrane</keyword>
<feature type="compositionally biased region" description="Pro residues" evidence="1">
    <location>
        <begin position="797"/>
        <end position="807"/>
    </location>
</feature>
<accession>A0ABT8M8P6</accession>
<dbReference type="SUPFAM" id="SSF49384">
    <property type="entry name" value="Carbohydrate-binding domain"/>
    <property type="match status" value="1"/>
</dbReference>
<keyword evidence="4" id="KW-1185">Reference proteome</keyword>
<dbReference type="InterPro" id="IPR008965">
    <property type="entry name" value="CBM2/CBM3_carb-bd_dom_sf"/>
</dbReference>
<reference evidence="3" key="1">
    <citation type="submission" date="2019-05" db="EMBL/GenBank/DDBJ databases">
        <title>Methanoculleus sp. FWC-SCC1, a methanogenic archaeon isolated from deep marine cold seep.</title>
        <authorList>
            <person name="Chen Y.-W."/>
            <person name="Chen S.-C."/>
            <person name="Teng N.-H."/>
            <person name="Lai M.-C."/>
        </authorList>
    </citation>
    <scope>NUCLEOTIDE SEQUENCE</scope>
    <source>
        <strain evidence="3">FWC-SCC1</strain>
    </source>
</reference>
<comment type="caution">
    <text evidence="3">The sequence shown here is derived from an EMBL/GenBank/DDBJ whole genome shotgun (WGS) entry which is preliminary data.</text>
</comment>
<keyword evidence="2" id="KW-0812">Transmembrane</keyword>
<gene>
    <name evidence="3" type="ORF">FGU65_05245</name>
</gene>
<protein>
    <recommendedName>
        <fullName evidence="5">Cohesin domain-containing protein</fullName>
    </recommendedName>
</protein>
<evidence type="ECO:0000256" key="1">
    <source>
        <dbReference type="SAM" id="MobiDB-lite"/>
    </source>
</evidence>
<evidence type="ECO:0008006" key="5">
    <source>
        <dbReference type="Google" id="ProtNLM"/>
    </source>
</evidence>